<comment type="caution">
    <text evidence="4">The sequence shown here is derived from an EMBL/GenBank/DDBJ whole genome shotgun (WGS) entry which is preliminary data.</text>
</comment>
<keyword evidence="2 3" id="KW-0040">ANK repeat</keyword>
<organism evidence="4 5">
    <name type="scientific">Streptococcus oralis subsp. oralis</name>
    <dbReference type="NCBI Taxonomy" id="1891914"/>
    <lineage>
        <taxon>Bacteria</taxon>
        <taxon>Bacillati</taxon>
        <taxon>Bacillota</taxon>
        <taxon>Bacilli</taxon>
        <taxon>Lactobacillales</taxon>
        <taxon>Streptococcaceae</taxon>
        <taxon>Streptococcus</taxon>
    </lineage>
</organism>
<evidence type="ECO:0000313" key="4">
    <source>
        <dbReference type="EMBL" id="KJQ71075.1"/>
    </source>
</evidence>
<dbReference type="RefSeq" id="WP_033630000.1">
    <property type="nucleotide sequence ID" value="NZ_JYGO01000002.1"/>
</dbReference>
<dbReference type="PANTHER" id="PTHR24189:SF50">
    <property type="entry name" value="ANKYRIN REPEAT AND SOCS BOX PROTEIN 2"/>
    <property type="match status" value="1"/>
</dbReference>
<dbReference type="SUPFAM" id="SSF48403">
    <property type="entry name" value="Ankyrin repeat"/>
    <property type="match status" value="1"/>
</dbReference>
<dbReference type="Pfam" id="PF12796">
    <property type="entry name" value="Ank_2"/>
    <property type="match status" value="1"/>
</dbReference>
<dbReference type="PROSITE" id="PS50088">
    <property type="entry name" value="ANK_REPEAT"/>
    <property type="match status" value="1"/>
</dbReference>
<sequence length="355" mass="39870">MAKKKRVTLPKDFNELLTDGNIDQLKSVYDKCELTAHDGRFSLCTPLHMGGVPDELVIWLVEQGLDINIPDYYGATPLYRQATMGRETVKLLLELGADVEKTNTYGNTPLHVAAEFFHPKTVALLLEKGAKVNPKNDRGQTPLDSVLTVCRGIYIAQTAEIAAMLLDAGAKKTPAMKEKVENIGKDFEFHREGINPDYLEAADKGLAILYRLFDVKPVAKRITHDGVSPILVKEGSWEEQYEELWSFLIPSSGAAKTVQGEVIRIPGRVRDELDRNGGVNWDRDYRKMLQALPQYLSLGNSLSEQELEESKQVIAQIHSKESDDEASLDRLCQLALIWIKQNPEPIPLEKPSYKR</sequence>
<dbReference type="PATRIC" id="fig|28037.214.peg.1610"/>
<evidence type="ECO:0000256" key="1">
    <source>
        <dbReference type="ARBA" id="ARBA00022737"/>
    </source>
</evidence>
<proteinExistence type="predicted"/>
<evidence type="ECO:0000313" key="5">
    <source>
        <dbReference type="Proteomes" id="UP000033716"/>
    </source>
</evidence>
<dbReference type="PANTHER" id="PTHR24189">
    <property type="entry name" value="MYOTROPHIN"/>
    <property type="match status" value="1"/>
</dbReference>
<feature type="repeat" description="ANK" evidence="3">
    <location>
        <begin position="105"/>
        <end position="137"/>
    </location>
</feature>
<dbReference type="Gene3D" id="1.25.40.20">
    <property type="entry name" value="Ankyrin repeat-containing domain"/>
    <property type="match status" value="1"/>
</dbReference>
<accession>A0A0F2DM84</accession>
<protein>
    <submittedName>
        <fullName evidence="4">Ankyrin repeats (3 copies)</fullName>
    </submittedName>
</protein>
<reference evidence="4 5" key="1">
    <citation type="submission" date="2015-02" db="EMBL/GenBank/DDBJ databases">
        <title>Evolution of amylase-binding proteins of oral streptococcal species.</title>
        <authorList>
            <person name="Haase E.M."/>
        </authorList>
    </citation>
    <scope>NUCLEOTIDE SEQUENCE [LARGE SCALE GENOMIC DNA]</scope>
    <source>
        <strain evidence="4 5">SK141</strain>
    </source>
</reference>
<dbReference type="EMBL" id="JYGR01000005">
    <property type="protein sequence ID" value="KJQ71075.1"/>
    <property type="molecule type" value="Genomic_DNA"/>
</dbReference>
<dbReference type="Proteomes" id="UP000033716">
    <property type="component" value="Unassembled WGS sequence"/>
</dbReference>
<dbReference type="InterPro" id="IPR050745">
    <property type="entry name" value="Multifunctional_regulatory"/>
</dbReference>
<dbReference type="SMART" id="SM00248">
    <property type="entry name" value="ANK"/>
    <property type="match status" value="4"/>
</dbReference>
<evidence type="ECO:0000256" key="2">
    <source>
        <dbReference type="ARBA" id="ARBA00023043"/>
    </source>
</evidence>
<name>A0A0F2DM84_STROR</name>
<dbReference type="InterPro" id="IPR036770">
    <property type="entry name" value="Ankyrin_rpt-contain_sf"/>
</dbReference>
<dbReference type="InterPro" id="IPR002110">
    <property type="entry name" value="Ankyrin_rpt"/>
</dbReference>
<dbReference type="AlphaFoldDB" id="A0A0F2DM84"/>
<gene>
    <name evidence="4" type="ORF">TZ92_01608</name>
</gene>
<keyword evidence="1" id="KW-0677">Repeat</keyword>
<evidence type="ECO:0000256" key="3">
    <source>
        <dbReference type="PROSITE-ProRule" id="PRU00023"/>
    </source>
</evidence>
<dbReference type="PROSITE" id="PS50297">
    <property type="entry name" value="ANK_REP_REGION"/>
    <property type="match status" value="1"/>
</dbReference>